<reference evidence="1" key="1">
    <citation type="submission" date="2021-03" db="EMBL/GenBank/DDBJ databases">
        <title>Draft genome sequence of rust myrtle Austropuccinia psidii MF-1, a brazilian biotype.</title>
        <authorList>
            <person name="Quecine M.C."/>
            <person name="Pachon D.M.R."/>
            <person name="Bonatelli M.L."/>
            <person name="Correr F.H."/>
            <person name="Franceschini L.M."/>
            <person name="Leite T.F."/>
            <person name="Margarido G.R.A."/>
            <person name="Almeida C.A."/>
            <person name="Ferrarezi J.A."/>
            <person name="Labate C.A."/>
        </authorList>
    </citation>
    <scope>NUCLEOTIDE SEQUENCE</scope>
    <source>
        <strain evidence="1">MF-1</strain>
    </source>
</reference>
<sequence length="98" mass="10837">MDYSLWAVEAIGALDPMIVGVRPKALVIARWARSAWKTRWTPQAQNKGIGLGVGEVENQLKGPMVSGCCHMVECDLQLASINRPFNRFNSLFGKSSLF</sequence>
<gene>
    <name evidence="1" type="ORF">O181_100339</name>
</gene>
<evidence type="ECO:0000313" key="1">
    <source>
        <dbReference type="EMBL" id="MBW0560624.1"/>
    </source>
</evidence>
<protein>
    <submittedName>
        <fullName evidence="1">Uncharacterized protein</fullName>
    </submittedName>
</protein>
<organism evidence="1 2">
    <name type="scientific">Austropuccinia psidii MF-1</name>
    <dbReference type="NCBI Taxonomy" id="1389203"/>
    <lineage>
        <taxon>Eukaryota</taxon>
        <taxon>Fungi</taxon>
        <taxon>Dikarya</taxon>
        <taxon>Basidiomycota</taxon>
        <taxon>Pucciniomycotina</taxon>
        <taxon>Pucciniomycetes</taxon>
        <taxon>Pucciniales</taxon>
        <taxon>Sphaerophragmiaceae</taxon>
        <taxon>Austropuccinia</taxon>
    </lineage>
</organism>
<proteinExistence type="predicted"/>
<accession>A0A9Q3JEG6</accession>
<evidence type="ECO:0000313" key="2">
    <source>
        <dbReference type="Proteomes" id="UP000765509"/>
    </source>
</evidence>
<name>A0A9Q3JEG6_9BASI</name>
<dbReference type="EMBL" id="AVOT02069808">
    <property type="protein sequence ID" value="MBW0560624.1"/>
    <property type="molecule type" value="Genomic_DNA"/>
</dbReference>
<comment type="caution">
    <text evidence="1">The sequence shown here is derived from an EMBL/GenBank/DDBJ whole genome shotgun (WGS) entry which is preliminary data.</text>
</comment>
<dbReference type="Proteomes" id="UP000765509">
    <property type="component" value="Unassembled WGS sequence"/>
</dbReference>
<dbReference type="AlphaFoldDB" id="A0A9Q3JEG6"/>
<keyword evidence="2" id="KW-1185">Reference proteome</keyword>